<reference evidence="3 4" key="1">
    <citation type="journal article" date="2021" name="Nat. Commun.">
        <title>Genetic determinants of endophytism in the Arabidopsis root mycobiome.</title>
        <authorList>
            <person name="Mesny F."/>
            <person name="Miyauchi S."/>
            <person name="Thiergart T."/>
            <person name="Pickel B."/>
            <person name="Atanasova L."/>
            <person name="Karlsson M."/>
            <person name="Huettel B."/>
            <person name="Barry K.W."/>
            <person name="Haridas S."/>
            <person name="Chen C."/>
            <person name="Bauer D."/>
            <person name="Andreopoulos W."/>
            <person name="Pangilinan J."/>
            <person name="LaButti K."/>
            <person name="Riley R."/>
            <person name="Lipzen A."/>
            <person name="Clum A."/>
            <person name="Drula E."/>
            <person name="Henrissat B."/>
            <person name="Kohler A."/>
            <person name="Grigoriev I.V."/>
            <person name="Martin F.M."/>
            <person name="Hacquard S."/>
        </authorList>
    </citation>
    <scope>NUCLEOTIDE SEQUENCE [LARGE SCALE GENOMIC DNA]</scope>
    <source>
        <strain evidence="3 4">MPI-SDFR-AT-0080</strain>
    </source>
</reference>
<sequence>MRGAFPKRSSRRTSFSGWRPTALGPPVLLAAIAVAIALIVTLQIFLERSQREGGLIFAPNVNDLPLGRSFCYLYLGTIISVLYSILWAWIDLDAKRLEPFHQLSKAQGSTGQDSLLLHYPFDFIASVPIKAIMRRHWPVFWASLCVVLVFWGVTPFQAGIFATETIKKQLPEKVLVSTGFLPVSQQRTEMTANFTYSAFGITWLNETLPPFMTPQYVLAPFKLERNSSGVAYSSENVTANTRLYSVDIKCENATIFTPKNESEVMDFPSLAPSYYISTTGCRVPRPYGPTGNDTMGGVGVEEVKKYTSLYAGYNDDNGYANYYMSSYCPRNISRTFFAAFTENKAKESDPPKTPTVLFCNSTYYYQEVRATVGVPDNNVIDMTALGEATEIPEGMFNVTDLEWQMNSQRQEHYVRGEIPGSVWPDQTEMLSTKDISLRIEGSILPLMSGLAIGAWKNTSYELLLEPEYLRQSYQAAYRILFARMMYEALDQNFTRTETVSGMREYRTQAVVMVPAYTYLVEALLGALIVVCSVLLCISTLKPRKLRSDPASLAAVMSLVADDDALLRKFSHLDYSKEEDMTKALEKERFRLAMDGGRSMLRMHTSTDDVPSLEDETRSQRIGDDSIEASLRRAATTNIEKPKSVMPLELRFVVTAVFTSVQLAVLIVLIVLWVKAKPYGLPLPSQNRFVRQLLENYIPTAIATFIEPVWLVIARLIGLLQPFIELRRGPVPAKRSLTLEYNSLPPQLFILKALRARHFMLAALCSLVLLANILAIAFSGLFFENTIIIPKNHQFQPVYLDKFVPVNGTIGPQYKASEGEDPLRNGVESGAYSGGSGLDQFYILVSNLTAGTSLPAWTDEQYFYVPFESALNNTPDNTNITAQQLEATTTAFGAELTCTELTPGIGSGPNAYNLTITKKNNNNAANMTVTMQLADGTTVTCGIDNSHYTTNILNGPLLSSPSDCPRGPSALELILSPDVSSNTTTQSTHDFCSTLVLAVWARHDDTLCTRNHTDLTSALSTLALGCQPTLATGTATVTVNSAGHLQRTPSPFNTSTATAQHFTTGPRELFRQAHQYYINNQANNGEGTGRTWHNDTLASDFHNYLIAARNLSGVGRSLLDPRAAPPSARSAARAFAAAYAEIFAIWLGAHAERLLLPLNSSGDSTTVAIDGYVHVEETRIFLSAPMFAIAVGILGVYVVMPFVVYLRRPGRFLPQLPTTLASMIAMVAASGAVRDVKGTSGMGGKERREWLERLGRGEEGGGGGEREYAYGSYVGMDGRVHVGIEKAPFVSVSVPLGEKGEAGEIVLIVVGSCRRCHCWPVMAVPPGLAMTAAGRPICEAQRQLPTAQAEAAMKEPKPMMEALGSMDMRLQWQALKWEGKGDHEQMWATTQMQRLETNRRRFTNWSDDPLATRFERRVLFVLRMSGDACLKRGRYGGPCLKEQIPYMVIPPAGDSHARSEGGGLGWRQGGKSEHLVRHTTKGPSTGVRTGARERGGRQREQKQHEDPCGGGKQA</sequence>
<feature type="transmembrane region" description="Helical" evidence="2">
    <location>
        <begin position="651"/>
        <end position="675"/>
    </location>
</feature>
<accession>A0ABQ8G1Y0</accession>
<feature type="transmembrane region" description="Helical" evidence="2">
    <location>
        <begin position="1185"/>
        <end position="1205"/>
    </location>
</feature>
<feature type="transmembrane region" description="Helical" evidence="2">
    <location>
        <begin position="515"/>
        <end position="537"/>
    </location>
</feature>
<evidence type="ECO:0000313" key="3">
    <source>
        <dbReference type="EMBL" id="KAH7042585.1"/>
    </source>
</evidence>
<feature type="transmembrane region" description="Helical" evidence="2">
    <location>
        <begin position="66"/>
        <end position="90"/>
    </location>
</feature>
<feature type="region of interest" description="Disordered" evidence="1">
    <location>
        <begin position="1453"/>
        <end position="1513"/>
    </location>
</feature>
<feature type="transmembrane region" description="Helical" evidence="2">
    <location>
        <begin position="758"/>
        <end position="782"/>
    </location>
</feature>
<proteinExistence type="predicted"/>
<evidence type="ECO:0000256" key="2">
    <source>
        <dbReference type="SAM" id="Phobius"/>
    </source>
</evidence>
<dbReference type="PANTHER" id="PTHR37544:SF3">
    <property type="entry name" value="SPRAY"/>
    <property type="match status" value="1"/>
</dbReference>
<dbReference type="Pfam" id="PF11915">
    <property type="entry name" value="DUF3433"/>
    <property type="match status" value="2"/>
</dbReference>
<dbReference type="Proteomes" id="UP000774617">
    <property type="component" value="Unassembled WGS sequence"/>
</dbReference>
<keyword evidence="4" id="KW-1185">Reference proteome</keyword>
<feature type="transmembrane region" description="Helical" evidence="2">
    <location>
        <begin position="139"/>
        <end position="162"/>
    </location>
</feature>
<feature type="compositionally biased region" description="Basic and acidic residues" evidence="1">
    <location>
        <begin position="1489"/>
        <end position="1506"/>
    </location>
</feature>
<gene>
    <name evidence="3" type="ORF">B0J12DRAFT_761555</name>
</gene>
<keyword evidence="2" id="KW-1133">Transmembrane helix</keyword>
<dbReference type="InterPro" id="IPR021840">
    <property type="entry name" value="DUF3433"/>
</dbReference>
<feature type="transmembrane region" description="Helical" evidence="2">
    <location>
        <begin position="695"/>
        <end position="717"/>
    </location>
</feature>
<dbReference type="PANTHER" id="PTHR37544">
    <property type="entry name" value="SPRAY-RELATED"/>
    <property type="match status" value="1"/>
</dbReference>
<keyword evidence="2" id="KW-0812">Transmembrane</keyword>
<comment type="caution">
    <text evidence="3">The sequence shown here is derived from an EMBL/GenBank/DDBJ whole genome shotgun (WGS) entry which is preliminary data.</text>
</comment>
<evidence type="ECO:0000256" key="1">
    <source>
        <dbReference type="SAM" id="MobiDB-lite"/>
    </source>
</evidence>
<feature type="transmembrane region" description="Helical" evidence="2">
    <location>
        <begin position="21"/>
        <end position="46"/>
    </location>
</feature>
<dbReference type="EMBL" id="JAGTJR010000025">
    <property type="protein sequence ID" value="KAH7042585.1"/>
    <property type="molecule type" value="Genomic_DNA"/>
</dbReference>
<evidence type="ECO:0000313" key="4">
    <source>
        <dbReference type="Proteomes" id="UP000774617"/>
    </source>
</evidence>
<organism evidence="3 4">
    <name type="scientific">Macrophomina phaseolina</name>
    <dbReference type="NCBI Taxonomy" id="35725"/>
    <lineage>
        <taxon>Eukaryota</taxon>
        <taxon>Fungi</taxon>
        <taxon>Dikarya</taxon>
        <taxon>Ascomycota</taxon>
        <taxon>Pezizomycotina</taxon>
        <taxon>Dothideomycetes</taxon>
        <taxon>Dothideomycetes incertae sedis</taxon>
        <taxon>Botryosphaeriales</taxon>
        <taxon>Botryosphaeriaceae</taxon>
        <taxon>Macrophomina</taxon>
    </lineage>
</organism>
<keyword evidence="2" id="KW-0472">Membrane</keyword>
<protein>
    <submittedName>
        <fullName evidence="3">Uncharacterized protein</fullName>
    </submittedName>
</protein>
<name>A0ABQ8G1Y0_9PEZI</name>